<keyword evidence="1" id="KW-0175">Coiled coil</keyword>
<feature type="coiled-coil region" evidence="1">
    <location>
        <begin position="257"/>
        <end position="348"/>
    </location>
</feature>
<comment type="caution">
    <text evidence="3">The sequence shown here is derived from an EMBL/GenBank/DDBJ whole genome shotgun (WGS) entry which is preliminary data.</text>
</comment>
<accession>A0A9W7W509</accession>
<reference evidence="3 4" key="1">
    <citation type="journal article" date="2018" name="IMA Fungus">
        <title>IMA Genome-F 10: Nine draft genome sequences of Claviceps purpurea s.lat., including C. arundinis, C. humidiphila, and C. cf. spartinae, pseudomolecules for the pitch canker pathogen Fusarium circinatum, draft genome of Davidsoniella eucalypti, Grosmannia galeiformis, Quambalaria eucalypti, and Teratosphaeria destructans.</title>
        <authorList>
            <person name="Wingfield B.D."/>
            <person name="Liu M."/>
            <person name="Nguyen H.D."/>
            <person name="Lane F.A."/>
            <person name="Morgan S.W."/>
            <person name="De Vos L."/>
            <person name="Wilken P.M."/>
            <person name="Duong T.A."/>
            <person name="Aylward J."/>
            <person name="Coetzee M.P."/>
            <person name="Dadej K."/>
            <person name="De Beer Z.W."/>
            <person name="Findlay W."/>
            <person name="Havenga M."/>
            <person name="Kolarik M."/>
            <person name="Menzies J.G."/>
            <person name="Naidoo K."/>
            <person name="Pochopski O."/>
            <person name="Shoukouhi P."/>
            <person name="Santana Q.C."/>
            <person name="Seifert K.A."/>
            <person name="Soal N."/>
            <person name="Steenkamp E.T."/>
            <person name="Tatham C.T."/>
            <person name="van der Nest M.A."/>
            <person name="Wingfield M.J."/>
        </authorList>
    </citation>
    <scope>NUCLEOTIDE SEQUENCE [LARGE SCALE GENOMIC DNA]</scope>
    <source>
        <strain evidence="3">CMW44962</strain>
    </source>
</reference>
<dbReference type="OrthoDB" id="5343018at2759"/>
<feature type="region of interest" description="Disordered" evidence="2">
    <location>
        <begin position="815"/>
        <end position="867"/>
    </location>
</feature>
<evidence type="ECO:0000313" key="3">
    <source>
        <dbReference type="EMBL" id="KAH9838888.1"/>
    </source>
</evidence>
<feature type="compositionally biased region" description="Low complexity" evidence="2">
    <location>
        <begin position="815"/>
        <end position="846"/>
    </location>
</feature>
<feature type="compositionally biased region" description="Low complexity" evidence="2">
    <location>
        <begin position="102"/>
        <end position="116"/>
    </location>
</feature>
<feature type="compositionally biased region" description="Basic and acidic residues" evidence="2">
    <location>
        <begin position="42"/>
        <end position="57"/>
    </location>
</feature>
<feature type="region of interest" description="Disordered" evidence="2">
    <location>
        <begin position="394"/>
        <end position="427"/>
    </location>
</feature>
<proteinExistence type="predicted"/>
<gene>
    <name evidence="3" type="ORF">Tdes44962_MAKER01739</name>
</gene>
<evidence type="ECO:0000256" key="1">
    <source>
        <dbReference type="SAM" id="Coils"/>
    </source>
</evidence>
<feature type="region of interest" description="Disordered" evidence="2">
    <location>
        <begin position="773"/>
        <end position="802"/>
    </location>
</feature>
<feature type="region of interest" description="Disordered" evidence="2">
    <location>
        <begin position="743"/>
        <end position="762"/>
    </location>
</feature>
<dbReference type="AlphaFoldDB" id="A0A9W7W509"/>
<evidence type="ECO:0000256" key="2">
    <source>
        <dbReference type="SAM" id="MobiDB-lite"/>
    </source>
</evidence>
<feature type="region of interest" description="Disordered" evidence="2">
    <location>
        <begin position="1"/>
        <end position="199"/>
    </location>
</feature>
<dbReference type="EMBL" id="RIBY02000668">
    <property type="protein sequence ID" value="KAH9838888.1"/>
    <property type="molecule type" value="Genomic_DNA"/>
</dbReference>
<protein>
    <submittedName>
        <fullName evidence="3">Uncharacterized protein</fullName>
    </submittedName>
</protein>
<reference evidence="3 4" key="2">
    <citation type="journal article" date="2021" name="Curr. Genet.">
        <title>Genetic response to nitrogen starvation in the aggressive Eucalyptus foliar pathogen Teratosphaeria destructans.</title>
        <authorList>
            <person name="Havenga M."/>
            <person name="Wingfield B.D."/>
            <person name="Wingfield M.J."/>
            <person name="Dreyer L.L."/>
            <person name="Roets F."/>
            <person name="Aylward J."/>
        </authorList>
    </citation>
    <scope>NUCLEOTIDE SEQUENCE [LARGE SCALE GENOMIC DNA]</scope>
    <source>
        <strain evidence="3">CMW44962</strain>
    </source>
</reference>
<name>A0A9W7W509_9PEZI</name>
<dbReference type="Proteomes" id="UP001138500">
    <property type="component" value="Unassembled WGS sequence"/>
</dbReference>
<keyword evidence="4" id="KW-1185">Reference proteome</keyword>
<organism evidence="3 4">
    <name type="scientific">Teratosphaeria destructans</name>
    <dbReference type="NCBI Taxonomy" id="418781"/>
    <lineage>
        <taxon>Eukaryota</taxon>
        <taxon>Fungi</taxon>
        <taxon>Dikarya</taxon>
        <taxon>Ascomycota</taxon>
        <taxon>Pezizomycotina</taxon>
        <taxon>Dothideomycetes</taxon>
        <taxon>Dothideomycetidae</taxon>
        <taxon>Mycosphaerellales</taxon>
        <taxon>Teratosphaeriaceae</taxon>
        <taxon>Teratosphaeria</taxon>
    </lineage>
</organism>
<feature type="compositionally biased region" description="Basic residues" evidence="2">
    <location>
        <begin position="74"/>
        <end position="85"/>
    </location>
</feature>
<feature type="region of interest" description="Disordered" evidence="2">
    <location>
        <begin position="553"/>
        <end position="627"/>
    </location>
</feature>
<evidence type="ECO:0000313" key="4">
    <source>
        <dbReference type="Proteomes" id="UP001138500"/>
    </source>
</evidence>
<sequence length="900" mass="97717">MAAPSPTRGLDPPSPVPVTSAPSAAWRHLSDDDDDHHHHHHHDDDHHHDDASSESRLSHLTLTPRPLSGPGASRHTRRLHLRHAAFRASALPSRNVTPPSPSSSSTAAPCASVTAPHAGANPADMENVSPSGVRAGSVRLDRRRSSGILHDIANTLPSRPRAPTPPKPHPSRRWHPADHHADTPCAADLLSPPPPRSSGTIRIKPAKTGARVGPRRRSVSGETRMYIEHLESELALAQSQLSAVTSPTVTREQSSKVRVLHAETRQLQQELADWEAKYEQRVQQERDRHHDIEAGLRAHIRQLEDAAEAMQDQLGDALARAATSAQDLEAVEAANVNLEKRLEIMSDLLAASPTKIDLHAETPGTRKRPRSMLRRFPTASSLVTSPVRELPVSPGFAFPELPPPRRRDTRQPRLAIDTDVSPSDLGSDVESVFSAAIDGDSMTSLEPESQFAYNAWTQHAVRSAKDRPSRRMRKFGAGCTGPRPLILPATAHSEYVPAHMPASSKGSPSTPYMRRRASTALIDDSPSSRPAHRRALTMADERPLAMHLASPFLHRPRSDDEPDQSLLSLQLPPSTSSQPRCPQSDSLGPTPARNLMDELSAIKTDATEPSAGDLSAAGSETRDSDDSDSALLLYGEVVEQGADVHSVLSVESHDALHNLHVSASPHDFPTWRPSTTANDTRLSIFQRFRLLFGDLWYSPAALARHLVHKAAARIRIPEPLRNVQWWLVGVLLGPMARRRMCNTHAHPPDDVESPPASEHTSLLASTPDDRALAYGTIAPDDDDPPPPIRPRPSPAKARNAPRPDVAAVLLLTTTTTPPAPASSPATTPGSGSNSPSRSPSPWASRSGTVPRRCCGTPPPADVGPQRGRRPRALVLLRRKCEGGRWGGDYFSCLVTYRYAG</sequence>
<feature type="compositionally biased region" description="Low complexity" evidence="2">
    <location>
        <begin position="564"/>
        <end position="579"/>
    </location>
</feature>